<dbReference type="AlphaFoldDB" id="A0ABC9HHF9"/>
<evidence type="ECO:0000313" key="2">
    <source>
        <dbReference type="EMBL" id="CAM0512518.1"/>
    </source>
</evidence>
<accession>A0ABC9HHF9</accession>
<dbReference type="EMBL" id="CANUEZ050000218">
    <property type="protein sequence ID" value="CAM0512518.1"/>
    <property type="molecule type" value="Genomic_DNA"/>
</dbReference>
<gene>
    <name evidence="1" type="ORF">FHB240107_LOCUS4529</name>
    <name evidence="2" type="ORF">FHB240107_LOCUS8649</name>
</gene>
<evidence type="ECO:0000313" key="3">
    <source>
        <dbReference type="Proteomes" id="UP001189180"/>
    </source>
</evidence>
<proteinExistence type="predicted"/>
<dbReference type="PANTHER" id="PTHR38681">
    <property type="entry name" value="RETROVIRUS-RELATED POL POLYPROTEIN FROM TRANSPOSON 412-LIKE PROTEIN-RELATED"/>
    <property type="match status" value="1"/>
</dbReference>
<sequence>MLRLTQHMRVLKAIPLREKQSTSYVPTALEIATHVFLRVDGVRSPLQAPYTGPFRVMKRRTKTFVIDISGRHDTVSIGRLKPAVTKCEPPGQFTLAQAAQSPASSELILEPPQLRLVRTRQLVHQILQPYPQREVAISVANYEIPSASPIS</sequence>
<keyword evidence="3" id="KW-1185">Reference proteome</keyword>
<name>A0ABC9HHF9_FASHE</name>
<protein>
    <submittedName>
        <fullName evidence="1">Uncharacterized protein</fullName>
    </submittedName>
</protein>
<comment type="caution">
    <text evidence="1">The sequence shown here is derived from an EMBL/GenBank/DDBJ whole genome shotgun (WGS) entry which is preliminary data.</text>
</comment>
<reference evidence="1 3" key="1">
    <citation type="submission" date="2024-08" db="EMBL/GenBank/DDBJ databases">
        <authorList>
            <person name="Paterson S."/>
        </authorList>
    </citation>
    <scope>NUCLEOTIDE SEQUENCE [LARGE SCALE GENOMIC DNA]</scope>
</reference>
<evidence type="ECO:0000313" key="1">
    <source>
        <dbReference type="EMBL" id="CAM0512133.1"/>
    </source>
</evidence>
<dbReference type="Proteomes" id="UP001189180">
    <property type="component" value="Unassembled WGS sequence"/>
</dbReference>
<organism evidence="1 3">
    <name type="scientific">Fasciola hepatica</name>
    <name type="common">Liver fluke</name>
    <dbReference type="NCBI Taxonomy" id="6192"/>
    <lineage>
        <taxon>Eukaryota</taxon>
        <taxon>Metazoa</taxon>
        <taxon>Spiralia</taxon>
        <taxon>Lophotrochozoa</taxon>
        <taxon>Platyhelminthes</taxon>
        <taxon>Trematoda</taxon>
        <taxon>Digenea</taxon>
        <taxon>Plagiorchiida</taxon>
        <taxon>Echinostomata</taxon>
        <taxon>Echinostomatoidea</taxon>
        <taxon>Fasciolidae</taxon>
        <taxon>Fasciola</taxon>
    </lineage>
</organism>
<dbReference type="PANTHER" id="PTHR38681:SF1">
    <property type="entry name" value="RETROVIRUS-RELATED POL POLYPROTEIN FROM TRANSPOSON 412-LIKE PROTEIN"/>
    <property type="match status" value="1"/>
</dbReference>
<dbReference type="EMBL" id="CANUEZ050000194">
    <property type="protein sequence ID" value="CAM0512133.1"/>
    <property type="molecule type" value="Genomic_DNA"/>
</dbReference>